<keyword evidence="1" id="KW-0812">Transmembrane</keyword>
<evidence type="ECO:0000256" key="1">
    <source>
        <dbReference type="SAM" id="Phobius"/>
    </source>
</evidence>
<protein>
    <submittedName>
        <fullName evidence="2">Branched-chain amino acid transport protein (AzlD)</fullName>
    </submittedName>
</protein>
<feature type="transmembrane region" description="Helical" evidence="1">
    <location>
        <begin position="80"/>
        <end position="103"/>
    </location>
</feature>
<dbReference type="RefSeq" id="WP_097208439.1">
    <property type="nucleotide sequence ID" value="NZ_JACHXB010000002.1"/>
</dbReference>
<keyword evidence="3" id="KW-1185">Reference proteome</keyword>
<dbReference type="InterPro" id="IPR008407">
    <property type="entry name" value="Brnchd-chn_aa_trnsp_AzlD"/>
</dbReference>
<dbReference type="AlphaFoldDB" id="A0A285EHL5"/>
<organism evidence="2 3">
    <name type="scientific">Geodermatophilus sabuli</name>
    <dbReference type="NCBI Taxonomy" id="1564158"/>
    <lineage>
        <taxon>Bacteria</taxon>
        <taxon>Bacillati</taxon>
        <taxon>Actinomycetota</taxon>
        <taxon>Actinomycetes</taxon>
        <taxon>Geodermatophilales</taxon>
        <taxon>Geodermatophilaceae</taxon>
        <taxon>Geodermatophilus</taxon>
    </lineage>
</organism>
<gene>
    <name evidence="2" type="ORF">SAMN06893097_11114</name>
</gene>
<name>A0A285EHL5_9ACTN</name>
<feature type="transmembrane region" description="Helical" evidence="1">
    <location>
        <begin position="36"/>
        <end position="59"/>
    </location>
</feature>
<keyword evidence="1" id="KW-1133">Transmembrane helix</keyword>
<proteinExistence type="predicted"/>
<sequence>MSAATWWVLVALCVVTTALTRGVGPAATADRELPPAAVRVVVLLSSALLAALVVTSALADGTDLRIGADTAGVAVAGLLLWRRAHVLVAVVAAAAVTAGLRALGVG</sequence>
<evidence type="ECO:0000313" key="3">
    <source>
        <dbReference type="Proteomes" id="UP000219514"/>
    </source>
</evidence>
<dbReference type="Proteomes" id="UP000219514">
    <property type="component" value="Unassembled WGS sequence"/>
</dbReference>
<dbReference type="Pfam" id="PF05437">
    <property type="entry name" value="AzlD"/>
    <property type="match status" value="1"/>
</dbReference>
<keyword evidence="1" id="KW-0472">Membrane</keyword>
<evidence type="ECO:0000313" key="2">
    <source>
        <dbReference type="EMBL" id="SNX98500.1"/>
    </source>
</evidence>
<dbReference type="EMBL" id="OBDO01000011">
    <property type="protein sequence ID" value="SNX98500.1"/>
    <property type="molecule type" value="Genomic_DNA"/>
</dbReference>
<reference evidence="2 3" key="1">
    <citation type="submission" date="2017-09" db="EMBL/GenBank/DDBJ databases">
        <authorList>
            <person name="Ehlers B."/>
            <person name="Leendertz F.H."/>
        </authorList>
    </citation>
    <scope>NUCLEOTIDE SEQUENCE [LARGE SCALE GENOMIC DNA]</scope>
    <source>
        <strain evidence="2 3">DSM 46844</strain>
    </source>
</reference>
<accession>A0A285EHL5</accession>